<keyword evidence="1" id="KW-0472">Membrane</keyword>
<reference evidence="2" key="1">
    <citation type="submission" date="2022-10" db="EMBL/GenBank/DDBJ databases">
        <authorList>
            <person name="Koch H."/>
        </authorList>
    </citation>
    <scope>NUCLEOTIDE SEQUENCE</scope>
    <source>
        <strain evidence="2">DNF</strain>
    </source>
</reference>
<evidence type="ECO:0000256" key="1">
    <source>
        <dbReference type="SAM" id="Phobius"/>
    </source>
</evidence>
<sequence length="56" mass="6179">MNDVPIMLQWFMTHPLSGAAVVFGGAMVAVTVYTYLHDYKMFADGGQAPDKSDQVR</sequence>
<organism evidence="2 3">
    <name type="scientific">Nitrospira tepida</name>
    <dbReference type="NCBI Taxonomy" id="2973512"/>
    <lineage>
        <taxon>Bacteria</taxon>
        <taxon>Pseudomonadati</taxon>
        <taxon>Nitrospirota</taxon>
        <taxon>Nitrospiria</taxon>
        <taxon>Nitrospirales</taxon>
        <taxon>Nitrospiraceae</taxon>
        <taxon>Nitrospira</taxon>
    </lineage>
</organism>
<evidence type="ECO:0000313" key="2">
    <source>
        <dbReference type="EMBL" id="CAI4033295.1"/>
    </source>
</evidence>
<keyword evidence="1" id="KW-1133">Transmembrane helix</keyword>
<evidence type="ECO:0000313" key="3">
    <source>
        <dbReference type="Proteomes" id="UP001179121"/>
    </source>
</evidence>
<feature type="transmembrane region" description="Helical" evidence="1">
    <location>
        <begin position="16"/>
        <end position="36"/>
    </location>
</feature>
<keyword evidence="3" id="KW-1185">Reference proteome</keyword>
<dbReference type="Proteomes" id="UP001179121">
    <property type="component" value="Chromosome"/>
</dbReference>
<proteinExistence type="predicted"/>
<accession>A0AA86N261</accession>
<name>A0AA86N261_9BACT</name>
<gene>
    <name evidence="2" type="ORF">DNFV4_03731</name>
</gene>
<dbReference type="EMBL" id="OX365700">
    <property type="protein sequence ID" value="CAI4033295.1"/>
    <property type="molecule type" value="Genomic_DNA"/>
</dbReference>
<dbReference type="AlphaFoldDB" id="A0AA86N261"/>
<protein>
    <submittedName>
        <fullName evidence="2">Uncharacterized protein</fullName>
    </submittedName>
</protein>
<dbReference type="KEGG" id="nti:DNFV4_03731"/>
<keyword evidence="1" id="KW-0812">Transmembrane</keyword>
<dbReference type="RefSeq" id="WP_289270382.1">
    <property type="nucleotide sequence ID" value="NZ_OX365700.1"/>
</dbReference>